<dbReference type="GO" id="GO:1990002">
    <property type="term" value="F:methylglyoxal reductase (NADPH) (acetol producing) activity"/>
    <property type="evidence" value="ECO:0007669"/>
    <property type="project" value="TreeGrafter"/>
</dbReference>
<dbReference type="EMBL" id="JABEMD010000009">
    <property type="protein sequence ID" value="NNH10638.1"/>
    <property type="molecule type" value="Genomic_DNA"/>
</dbReference>
<protein>
    <submittedName>
        <fullName evidence="9">2,5-didehydrogluconate reductase DkgB</fullName>
        <ecNumber evidence="9">1.1.1.346</ecNumber>
    </submittedName>
</protein>
<feature type="domain" description="NADP-dependent oxidoreductase" evidence="8">
    <location>
        <begin position="9"/>
        <end position="252"/>
    </location>
</feature>
<dbReference type="Proteomes" id="UP000542973">
    <property type="component" value="Unassembled WGS sequence"/>
</dbReference>
<proteinExistence type="inferred from homology"/>
<name>A0A849B8Y3_9BURK</name>
<dbReference type="InterPro" id="IPR023210">
    <property type="entry name" value="NADP_OxRdtase_dom"/>
</dbReference>
<evidence type="ECO:0000256" key="3">
    <source>
        <dbReference type="ARBA" id="ARBA00023002"/>
    </source>
</evidence>
<feature type="active site" description="Proton donor" evidence="5">
    <location>
        <position position="41"/>
    </location>
</feature>
<evidence type="ECO:0000313" key="9">
    <source>
        <dbReference type="EMBL" id="NNH10638.1"/>
    </source>
</evidence>
<comment type="catalytic activity">
    <reaction evidence="4">
        <text>hydroxyacetone + NADP(+) = methylglyoxal + NADPH + H(+)</text>
        <dbReference type="Rhea" id="RHEA:27986"/>
        <dbReference type="ChEBI" id="CHEBI:15378"/>
        <dbReference type="ChEBI" id="CHEBI:17158"/>
        <dbReference type="ChEBI" id="CHEBI:27957"/>
        <dbReference type="ChEBI" id="CHEBI:57783"/>
        <dbReference type="ChEBI" id="CHEBI:58349"/>
    </reaction>
</comment>
<dbReference type="PROSITE" id="PS00798">
    <property type="entry name" value="ALDOKETO_REDUCTASE_1"/>
    <property type="match status" value="1"/>
</dbReference>
<dbReference type="PIRSF" id="PIRSF000097">
    <property type="entry name" value="AKR"/>
    <property type="match status" value="1"/>
</dbReference>
<sequence>MTQTIPAFGLGTFRLTGQTVIDSVKNALSLGYRLIDTAQIYGNESEVGQAIAQSGVARKDLFVTTKIWTDNLAGDKLIPSLKDSLSRLRTEQVDLTLIHWPSPNGAVPLPEYMGALAEAKAQGLTRLIGVSNFTVSLLDQAIAAVGAREIATNQVEIHPYLQNRKLVEHARGRGIHLTSYMTLAYGKVVQDPVIQAIAQAHGATPAQVALAWALQQGFAVIPSSTRRENLASNLQAQQLRLTDDEMAKIATLDRGDRLANPEGIAPAWD</sequence>
<feature type="site" description="Lowers pKa of active site Tyr" evidence="7">
    <location>
        <position position="66"/>
    </location>
</feature>
<reference evidence="9 10" key="1">
    <citation type="submission" date="2020-05" db="EMBL/GenBank/DDBJ databases">
        <title>MicrobeNet Type strains.</title>
        <authorList>
            <person name="Nicholson A.C."/>
        </authorList>
    </citation>
    <scope>NUCLEOTIDE SEQUENCE [LARGE SCALE GENOMIC DNA]</scope>
    <source>
        <strain evidence="9 10">ATCC 700815</strain>
    </source>
</reference>
<evidence type="ECO:0000256" key="6">
    <source>
        <dbReference type="PIRSR" id="PIRSR000097-2"/>
    </source>
</evidence>
<evidence type="ECO:0000259" key="8">
    <source>
        <dbReference type="Pfam" id="PF00248"/>
    </source>
</evidence>
<dbReference type="GO" id="GO:0051596">
    <property type="term" value="P:methylglyoxal catabolic process"/>
    <property type="evidence" value="ECO:0007669"/>
    <property type="project" value="TreeGrafter"/>
</dbReference>
<comment type="similarity">
    <text evidence="1">Belongs to the aldo/keto reductase family.</text>
</comment>
<dbReference type="InterPro" id="IPR020471">
    <property type="entry name" value="AKR"/>
</dbReference>
<dbReference type="PANTHER" id="PTHR43827:SF3">
    <property type="entry name" value="NADP-DEPENDENT OXIDOREDUCTASE DOMAIN-CONTAINING PROTEIN"/>
    <property type="match status" value="1"/>
</dbReference>
<evidence type="ECO:0000256" key="2">
    <source>
        <dbReference type="ARBA" id="ARBA00022857"/>
    </source>
</evidence>
<evidence type="ECO:0000313" key="10">
    <source>
        <dbReference type="Proteomes" id="UP000542973"/>
    </source>
</evidence>
<dbReference type="PANTHER" id="PTHR43827">
    <property type="entry name" value="2,5-DIKETO-D-GLUCONIC ACID REDUCTASE"/>
    <property type="match status" value="1"/>
</dbReference>
<organism evidence="9 10">
    <name type="scientific">Cupriavidus gilardii</name>
    <dbReference type="NCBI Taxonomy" id="82541"/>
    <lineage>
        <taxon>Bacteria</taxon>
        <taxon>Pseudomonadati</taxon>
        <taxon>Pseudomonadota</taxon>
        <taxon>Betaproteobacteria</taxon>
        <taxon>Burkholderiales</taxon>
        <taxon>Burkholderiaceae</taxon>
        <taxon>Cupriavidus</taxon>
    </lineage>
</organism>
<keyword evidence="3 9" id="KW-0560">Oxidoreductase</keyword>
<dbReference type="PRINTS" id="PR00069">
    <property type="entry name" value="ALDKETRDTASE"/>
</dbReference>
<evidence type="ECO:0000256" key="4">
    <source>
        <dbReference type="ARBA" id="ARBA00049445"/>
    </source>
</evidence>
<evidence type="ECO:0000256" key="1">
    <source>
        <dbReference type="ARBA" id="ARBA00007905"/>
    </source>
</evidence>
<dbReference type="SUPFAM" id="SSF51430">
    <property type="entry name" value="NAD(P)-linked oxidoreductase"/>
    <property type="match status" value="1"/>
</dbReference>
<dbReference type="NCBIfam" id="NF008377">
    <property type="entry name" value="PRK11172.1"/>
    <property type="match status" value="1"/>
</dbReference>
<dbReference type="AlphaFoldDB" id="A0A849B8Y3"/>
<dbReference type="Pfam" id="PF00248">
    <property type="entry name" value="Aldo_ket_red"/>
    <property type="match status" value="1"/>
</dbReference>
<dbReference type="PROSITE" id="PS00062">
    <property type="entry name" value="ALDOKETO_REDUCTASE_2"/>
    <property type="match status" value="1"/>
</dbReference>
<dbReference type="InterPro" id="IPR018170">
    <property type="entry name" value="Aldo/ket_reductase_CS"/>
</dbReference>
<comment type="caution">
    <text evidence="9">The sequence shown here is derived from an EMBL/GenBank/DDBJ whole genome shotgun (WGS) entry which is preliminary data.</text>
</comment>
<keyword evidence="2" id="KW-0521">NADP</keyword>
<dbReference type="Gene3D" id="3.20.20.100">
    <property type="entry name" value="NADP-dependent oxidoreductase domain"/>
    <property type="match status" value="1"/>
</dbReference>
<accession>A0A849B8Y3</accession>
<gene>
    <name evidence="9" type="primary">dkgB</name>
    <name evidence="9" type="ORF">HLB16_07040</name>
</gene>
<evidence type="ECO:0000256" key="7">
    <source>
        <dbReference type="PIRSR" id="PIRSR000097-3"/>
    </source>
</evidence>
<dbReference type="CDD" id="cd19139">
    <property type="entry name" value="AKR_AKR3F2"/>
    <property type="match status" value="1"/>
</dbReference>
<evidence type="ECO:0000256" key="5">
    <source>
        <dbReference type="PIRSR" id="PIRSR000097-1"/>
    </source>
</evidence>
<dbReference type="InterPro" id="IPR036812">
    <property type="entry name" value="NAD(P)_OxRdtase_dom_sf"/>
</dbReference>
<dbReference type="RefSeq" id="WP_053824078.1">
    <property type="nucleotide sequence ID" value="NZ_BAAAEB010000023.1"/>
</dbReference>
<dbReference type="FunFam" id="3.20.20.100:FF:000002">
    <property type="entry name" value="2,5-diketo-D-gluconic acid reductase A"/>
    <property type="match status" value="1"/>
</dbReference>
<dbReference type="EC" id="1.1.1.346" evidence="9"/>
<feature type="binding site" evidence="6">
    <location>
        <position position="99"/>
    </location>
    <ligand>
        <name>substrate</name>
    </ligand>
</feature>